<protein>
    <submittedName>
        <fullName evidence="2">Uncharacterized protein</fullName>
    </submittedName>
</protein>
<dbReference type="AlphaFoldDB" id="L7VXZ4"/>
<sequence>MSEKPSEEKKNIFDAMPENPALAESPWKPGSPCTFALFGKNQPDHVHHTLERARRTHDLSGKPGSPREERLVNSQG</sequence>
<reference evidence="2" key="1">
    <citation type="submission" date="2012-09" db="EMBL/GenBank/DDBJ databases">
        <title>Metagenomic Characterization of a Microbial Community in Wastewater Detects High Levels of Antibiotic Resistance.</title>
        <authorList>
            <person name="Abrams M."/>
            <person name="Caldwell A."/>
            <person name="Vandaei E."/>
            <person name="Lee W."/>
            <person name="Perrott J."/>
            <person name="Khan S.Y."/>
            <person name="Ta J."/>
            <person name="Romero D."/>
            <person name="Nguyen V."/>
            <person name="Pourmand N."/>
            <person name="Ouverney C.C."/>
        </authorList>
    </citation>
    <scope>NUCLEOTIDE SEQUENCE</scope>
</reference>
<feature type="region of interest" description="Disordered" evidence="1">
    <location>
        <begin position="52"/>
        <end position="76"/>
    </location>
</feature>
<organism evidence="2">
    <name type="scientific">uncultured bacterium A1Q1_fos_25</name>
    <dbReference type="NCBI Taxonomy" id="1256569"/>
    <lineage>
        <taxon>Bacteria</taxon>
        <taxon>environmental samples</taxon>
    </lineage>
</organism>
<feature type="region of interest" description="Disordered" evidence="1">
    <location>
        <begin position="1"/>
        <end position="30"/>
    </location>
</feature>
<name>L7VXZ4_9BACT</name>
<dbReference type="EMBL" id="JX649887">
    <property type="protein sequence ID" value="AGC71933.1"/>
    <property type="molecule type" value="Genomic_DNA"/>
</dbReference>
<evidence type="ECO:0000256" key="1">
    <source>
        <dbReference type="SAM" id="MobiDB-lite"/>
    </source>
</evidence>
<accession>L7VXZ4</accession>
<feature type="compositionally biased region" description="Basic and acidic residues" evidence="1">
    <location>
        <begin position="1"/>
        <end position="12"/>
    </location>
</feature>
<evidence type="ECO:0000313" key="2">
    <source>
        <dbReference type="EMBL" id="AGC71933.1"/>
    </source>
</evidence>
<proteinExistence type="predicted"/>